<comment type="catalytic activity">
    <reaction evidence="3 4">
        <text>[thioredoxin]-disulfide + L-methionine + H2O = L-methionine (S)-S-oxide + [thioredoxin]-dithiol</text>
        <dbReference type="Rhea" id="RHEA:19993"/>
        <dbReference type="Rhea" id="RHEA-COMP:10698"/>
        <dbReference type="Rhea" id="RHEA-COMP:10700"/>
        <dbReference type="ChEBI" id="CHEBI:15377"/>
        <dbReference type="ChEBI" id="CHEBI:29950"/>
        <dbReference type="ChEBI" id="CHEBI:50058"/>
        <dbReference type="ChEBI" id="CHEBI:57844"/>
        <dbReference type="ChEBI" id="CHEBI:58772"/>
        <dbReference type="EC" id="1.8.4.11"/>
    </reaction>
</comment>
<comment type="function">
    <text evidence="4">Has an important function as a repair enzyme for proteins that have been inactivated by oxidation. Catalyzes the reversible oxidation-reduction of methionine sulfoxide in proteins to methionine.</text>
</comment>
<dbReference type="AlphaFoldDB" id="A0A1N6ZCJ1"/>
<accession>A0A1N6ZCJ1</accession>
<evidence type="ECO:0000256" key="2">
    <source>
        <dbReference type="ARBA" id="ARBA00047806"/>
    </source>
</evidence>
<dbReference type="NCBIfam" id="TIGR00401">
    <property type="entry name" value="msrA"/>
    <property type="match status" value="1"/>
</dbReference>
<feature type="active site" evidence="4">
    <location>
        <position position="10"/>
    </location>
</feature>
<comment type="catalytic activity">
    <reaction evidence="2 4">
        <text>L-methionyl-[protein] + [thioredoxin]-disulfide + H2O = L-methionyl-(S)-S-oxide-[protein] + [thioredoxin]-dithiol</text>
        <dbReference type="Rhea" id="RHEA:14217"/>
        <dbReference type="Rhea" id="RHEA-COMP:10698"/>
        <dbReference type="Rhea" id="RHEA-COMP:10700"/>
        <dbReference type="Rhea" id="RHEA-COMP:12313"/>
        <dbReference type="Rhea" id="RHEA-COMP:12315"/>
        <dbReference type="ChEBI" id="CHEBI:15377"/>
        <dbReference type="ChEBI" id="CHEBI:16044"/>
        <dbReference type="ChEBI" id="CHEBI:29950"/>
        <dbReference type="ChEBI" id="CHEBI:44120"/>
        <dbReference type="ChEBI" id="CHEBI:50058"/>
        <dbReference type="EC" id="1.8.4.11"/>
    </reaction>
</comment>
<organism evidence="6 7">
    <name type="scientific">Pontibacter lucknowensis</name>
    <dbReference type="NCBI Taxonomy" id="1077936"/>
    <lineage>
        <taxon>Bacteria</taxon>
        <taxon>Pseudomonadati</taxon>
        <taxon>Bacteroidota</taxon>
        <taxon>Cytophagia</taxon>
        <taxon>Cytophagales</taxon>
        <taxon>Hymenobacteraceae</taxon>
        <taxon>Pontibacter</taxon>
    </lineage>
</organism>
<evidence type="ECO:0000256" key="3">
    <source>
        <dbReference type="ARBA" id="ARBA00048782"/>
    </source>
</evidence>
<dbReference type="InterPro" id="IPR036509">
    <property type="entry name" value="Met_Sox_Rdtase_MsrA_sf"/>
</dbReference>
<name>A0A1N6ZCJ1_9BACT</name>
<gene>
    <name evidence="4" type="primary">msrA</name>
    <name evidence="6" type="ORF">SAMN05421545_2905</name>
</gene>
<proteinExistence type="inferred from homology"/>
<evidence type="ECO:0000256" key="1">
    <source>
        <dbReference type="ARBA" id="ARBA00023002"/>
    </source>
</evidence>
<dbReference type="GO" id="GO:0008113">
    <property type="term" value="F:peptide-methionine (S)-S-oxide reductase activity"/>
    <property type="evidence" value="ECO:0007669"/>
    <property type="project" value="UniProtKB-UniRule"/>
</dbReference>
<evidence type="ECO:0000313" key="6">
    <source>
        <dbReference type="EMBL" id="SIR24610.1"/>
    </source>
</evidence>
<reference evidence="7" key="1">
    <citation type="submission" date="2017-01" db="EMBL/GenBank/DDBJ databases">
        <authorList>
            <person name="Varghese N."/>
            <person name="Submissions S."/>
        </authorList>
    </citation>
    <scope>NUCLEOTIDE SEQUENCE [LARGE SCALE GENOMIC DNA]</scope>
    <source>
        <strain evidence="7">DM9</strain>
    </source>
</reference>
<evidence type="ECO:0000313" key="7">
    <source>
        <dbReference type="Proteomes" id="UP000185924"/>
    </source>
</evidence>
<dbReference type="EMBL" id="FTNM01000004">
    <property type="protein sequence ID" value="SIR24610.1"/>
    <property type="molecule type" value="Genomic_DNA"/>
</dbReference>
<keyword evidence="7" id="KW-1185">Reference proteome</keyword>
<dbReference type="SUPFAM" id="SSF55068">
    <property type="entry name" value="Peptide methionine sulfoxide reductase"/>
    <property type="match status" value="1"/>
</dbReference>
<dbReference type="GO" id="GO:0033744">
    <property type="term" value="F:L-methionine:thioredoxin-disulfide S-oxidoreductase activity"/>
    <property type="evidence" value="ECO:0007669"/>
    <property type="project" value="RHEA"/>
</dbReference>
<dbReference type="Gene3D" id="3.30.1060.10">
    <property type="entry name" value="Peptide methionine sulphoxide reductase MsrA"/>
    <property type="match status" value="1"/>
</dbReference>
<dbReference type="PANTHER" id="PTHR43774:SF1">
    <property type="entry name" value="PEPTIDE METHIONINE SULFOXIDE REDUCTASE MSRA 2"/>
    <property type="match status" value="1"/>
</dbReference>
<dbReference type="HAMAP" id="MF_01401">
    <property type="entry name" value="MsrA"/>
    <property type="match status" value="1"/>
</dbReference>
<dbReference type="STRING" id="1077936.SAMN05421545_2905"/>
<dbReference type="Pfam" id="PF01625">
    <property type="entry name" value="PMSR"/>
    <property type="match status" value="1"/>
</dbReference>
<dbReference type="RefSeq" id="WP_076422615.1">
    <property type="nucleotide sequence ID" value="NZ_FTNM01000004.1"/>
</dbReference>
<protein>
    <recommendedName>
        <fullName evidence="4">Peptide methionine sulfoxide reductase MsrA</fullName>
        <shortName evidence="4">Protein-methionine-S-oxide reductase</shortName>
        <ecNumber evidence="4">1.8.4.11</ecNumber>
    </recommendedName>
    <alternativeName>
        <fullName evidence="4">Peptide-methionine (S)-S-oxide reductase</fullName>
        <shortName evidence="4">Peptide Met(O) reductase</shortName>
    </alternativeName>
</protein>
<evidence type="ECO:0000256" key="4">
    <source>
        <dbReference type="HAMAP-Rule" id="MF_01401"/>
    </source>
</evidence>
<dbReference type="InterPro" id="IPR002569">
    <property type="entry name" value="Met_Sox_Rdtase_MsrA_dom"/>
</dbReference>
<dbReference type="OrthoDB" id="4174719at2"/>
<sequence>MEKATFGGGCFWCTEAVFQDLAGVQKVESGYAGGHMENPTYKQVTSGTTGHAEVLQITYDPAIISYDELLEVFWKTHDPTTLNRQGNDIGTQYRSIVLYHNDEQREKAERYKQELDAAGAFIDPIVTTIEPLQEFYPAEDYHQNYFNTHGHEPYCSFVIRPKVDKVRKVFADKLKPEARK</sequence>
<keyword evidence="1 4" id="KW-0560">Oxidoreductase</keyword>
<dbReference type="EC" id="1.8.4.11" evidence="4"/>
<comment type="similarity">
    <text evidence="4">Belongs to the MsrA Met sulfoxide reductase family.</text>
</comment>
<dbReference type="Proteomes" id="UP000185924">
    <property type="component" value="Unassembled WGS sequence"/>
</dbReference>
<dbReference type="PANTHER" id="PTHR43774">
    <property type="entry name" value="PEPTIDE METHIONINE SULFOXIDE REDUCTASE"/>
    <property type="match status" value="1"/>
</dbReference>
<feature type="domain" description="Peptide methionine sulphoxide reductase MsrA" evidence="5">
    <location>
        <begin position="3"/>
        <end position="155"/>
    </location>
</feature>
<evidence type="ECO:0000259" key="5">
    <source>
        <dbReference type="Pfam" id="PF01625"/>
    </source>
</evidence>